<sequence length="201" mass="22509">METAFQVPAVTIEDLQAFQTRHFIPDNHDSVPNNISRTDAVDEAIDEDDDDDGLGYYPDGVKRTLTDQQIEIFRHSEIQTLLRERRLAAEALLEVQMEEERESPKASKANNSSRTDNQATTDAERQMPSTDEANKIKLDKGGNANQESPQARNTRPARVESTSATVLDYGEATSSPQVTKPVARSLPREPHTGRRLISYED</sequence>
<dbReference type="Proteomes" id="UP000224634">
    <property type="component" value="Unassembled WGS sequence"/>
</dbReference>
<dbReference type="EMBL" id="PDNA01000074">
    <property type="protein sequence ID" value="PGH16372.1"/>
    <property type="molecule type" value="Genomic_DNA"/>
</dbReference>
<protein>
    <submittedName>
        <fullName evidence="2">Uncharacterized protein</fullName>
    </submittedName>
</protein>
<name>A0A2B7Y676_POLH7</name>
<accession>A0A2B7Y676</accession>
<feature type="region of interest" description="Disordered" evidence="1">
    <location>
        <begin position="96"/>
        <end position="201"/>
    </location>
</feature>
<evidence type="ECO:0000313" key="2">
    <source>
        <dbReference type="EMBL" id="PGH16372.1"/>
    </source>
</evidence>
<proteinExistence type="predicted"/>
<evidence type="ECO:0000256" key="1">
    <source>
        <dbReference type="SAM" id="MobiDB-lite"/>
    </source>
</evidence>
<comment type="caution">
    <text evidence="2">The sequence shown here is derived from an EMBL/GenBank/DDBJ whole genome shotgun (WGS) entry which is preliminary data.</text>
</comment>
<dbReference type="Pfam" id="PF12720">
    <property type="entry name" value="DUF3807"/>
    <property type="match status" value="1"/>
</dbReference>
<dbReference type="PANTHER" id="PTHR40642">
    <property type="entry name" value="YALI0F31295P"/>
    <property type="match status" value="1"/>
</dbReference>
<dbReference type="STRING" id="1447883.A0A2B7Y676"/>
<feature type="compositionally biased region" description="Polar residues" evidence="1">
    <location>
        <begin position="143"/>
        <end position="153"/>
    </location>
</feature>
<dbReference type="AlphaFoldDB" id="A0A2B7Y676"/>
<reference evidence="2 3" key="1">
    <citation type="submission" date="2017-10" db="EMBL/GenBank/DDBJ databases">
        <title>Comparative genomics in systemic dimorphic fungi from Ajellomycetaceae.</title>
        <authorList>
            <person name="Munoz J.F."/>
            <person name="Mcewen J.G."/>
            <person name="Clay O.K."/>
            <person name="Cuomo C.A."/>
        </authorList>
    </citation>
    <scope>NUCLEOTIDE SEQUENCE [LARGE SCALE GENOMIC DNA]</scope>
    <source>
        <strain evidence="2 3">UAMH7299</strain>
    </source>
</reference>
<keyword evidence="3" id="KW-1185">Reference proteome</keyword>
<dbReference type="PANTHER" id="PTHR40642:SF1">
    <property type="entry name" value="YALI0F31295P"/>
    <property type="match status" value="1"/>
</dbReference>
<organism evidence="2 3">
    <name type="scientific">Polytolypa hystricis (strain UAMH7299)</name>
    <dbReference type="NCBI Taxonomy" id="1447883"/>
    <lineage>
        <taxon>Eukaryota</taxon>
        <taxon>Fungi</taxon>
        <taxon>Dikarya</taxon>
        <taxon>Ascomycota</taxon>
        <taxon>Pezizomycotina</taxon>
        <taxon>Eurotiomycetes</taxon>
        <taxon>Eurotiomycetidae</taxon>
        <taxon>Onygenales</taxon>
        <taxon>Onygenales incertae sedis</taxon>
        <taxon>Polytolypa</taxon>
    </lineage>
</organism>
<dbReference type="InterPro" id="IPR024526">
    <property type="entry name" value="DUF3807"/>
</dbReference>
<dbReference type="OrthoDB" id="5422320at2759"/>
<evidence type="ECO:0000313" key="3">
    <source>
        <dbReference type="Proteomes" id="UP000224634"/>
    </source>
</evidence>
<feature type="compositionally biased region" description="Polar residues" evidence="1">
    <location>
        <begin position="108"/>
        <end position="131"/>
    </location>
</feature>
<gene>
    <name evidence="2" type="ORF">AJ80_05222</name>
</gene>